<reference evidence="3 4" key="1">
    <citation type="submission" date="2018-12" db="EMBL/GenBank/DDBJ databases">
        <title>Mesorhizobium carbonis sp. nov., isolated from coal mine water.</title>
        <authorList>
            <person name="Xin W."/>
            <person name="Xu Z."/>
            <person name="Xiang F."/>
            <person name="Zhang J."/>
            <person name="Xi L."/>
            <person name="Liu J."/>
        </authorList>
    </citation>
    <scope>NUCLEOTIDE SEQUENCE [LARGE SCALE GENOMIC DNA]</scope>
    <source>
        <strain evidence="3 4">B2.3</strain>
    </source>
</reference>
<dbReference type="PANTHER" id="PTHR35335">
    <property type="entry name" value="UPF0716 PROTEIN FXSA"/>
    <property type="match status" value="1"/>
</dbReference>
<evidence type="ECO:0000313" key="4">
    <source>
        <dbReference type="Proteomes" id="UP000278398"/>
    </source>
</evidence>
<sequence length="176" mass="19266">MRFPFLLVIFLTVPLLEIAAFVLVGSRIGVLATLGMVLVTAVVGSLLLRVQGFGLLRRIQAETDGGRVPGRELVHGAMILLAGFLLLLPGFVTDAIGFLLFVPAFRDWMWRALARRVLVKVDLSAMGGAGARHRRDSRTIDLDEDDFTRTTHDTGDAGQATDGKDPSPWRRIDDGR</sequence>
<keyword evidence="2" id="KW-0472">Membrane</keyword>
<evidence type="ECO:0000313" key="3">
    <source>
        <dbReference type="EMBL" id="RST88131.1"/>
    </source>
</evidence>
<evidence type="ECO:0000256" key="2">
    <source>
        <dbReference type="SAM" id="Phobius"/>
    </source>
</evidence>
<feature type="transmembrane region" description="Helical" evidence="2">
    <location>
        <begin position="77"/>
        <end position="102"/>
    </location>
</feature>
<dbReference type="Proteomes" id="UP000278398">
    <property type="component" value="Unassembled WGS sequence"/>
</dbReference>
<feature type="region of interest" description="Disordered" evidence="1">
    <location>
        <begin position="142"/>
        <end position="176"/>
    </location>
</feature>
<gene>
    <name evidence="3" type="primary">fxsA</name>
    <name evidence="3" type="ORF">EJC49_02050</name>
</gene>
<dbReference type="NCBIfam" id="NF008528">
    <property type="entry name" value="PRK11463.1-2"/>
    <property type="match status" value="1"/>
</dbReference>
<name>A0A3S0AVJ5_9HYPH</name>
<dbReference type="Pfam" id="PF04186">
    <property type="entry name" value="FxsA"/>
    <property type="match status" value="1"/>
</dbReference>
<accession>A0A3S0AVJ5</accession>
<feature type="compositionally biased region" description="Basic and acidic residues" evidence="1">
    <location>
        <begin position="142"/>
        <end position="155"/>
    </location>
</feature>
<feature type="compositionally biased region" description="Basic and acidic residues" evidence="1">
    <location>
        <begin position="162"/>
        <end position="176"/>
    </location>
</feature>
<organism evidence="3 4">
    <name type="scientific">Aquibium carbonis</name>
    <dbReference type="NCBI Taxonomy" id="2495581"/>
    <lineage>
        <taxon>Bacteria</taxon>
        <taxon>Pseudomonadati</taxon>
        <taxon>Pseudomonadota</taxon>
        <taxon>Alphaproteobacteria</taxon>
        <taxon>Hyphomicrobiales</taxon>
        <taxon>Phyllobacteriaceae</taxon>
        <taxon>Aquibium</taxon>
    </lineage>
</organism>
<dbReference type="AlphaFoldDB" id="A0A3S0AVJ5"/>
<dbReference type="GO" id="GO:0016020">
    <property type="term" value="C:membrane"/>
    <property type="evidence" value="ECO:0007669"/>
    <property type="project" value="InterPro"/>
</dbReference>
<dbReference type="InterPro" id="IPR007313">
    <property type="entry name" value="FxsA"/>
</dbReference>
<protein>
    <submittedName>
        <fullName evidence="3">Membrane protein FxsA</fullName>
    </submittedName>
</protein>
<feature type="transmembrane region" description="Helical" evidence="2">
    <location>
        <begin position="30"/>
        <end position="48"/>
    </location>
</feature>
<keyword evidence="4" id="KW-1185">Reference proteome</keyword>
<keyword evidence="2" id="KW-0812">Transmembrane</keyword>
<dbReference type="EMBL" id="RWKW01000004">
    <property type="protein sequence ID" value="RST88131.1"/>
    <property type="molecule type" value="Genomic_DNA"/>
</dbReference>
<evidence type="ECO:0000256" key="1">
    <source>
        <dbReference type="SAM" id="MobiDB-lite"/>
    </source>
</evidence>
<keyword evidence="2" id="KW-1133">Transmembrane helix</keyword>
<comment type="caution">
    <text evidence="3">The sequence shown here is derived from an EMBL/GenBank/DDBJ whole genome shotgun (WGS) entry which is preliminary data.</text>
</comment>
<dbReference type="RefSeq" id="WP_126697793.1">
    <property type="nucleotide sequence ID" value="NZ_RWKW01000004.1"/>
</dbReference>
<dbReference type="OrthoDB" id="9792788at2"/>
<proteinExistence type="predicted"/>
<dbReference type="PANTHER" id="PTHR35335:SF1">
    <property type="entry name" value="UPF0716 PROTEIN FXSA"/>
    <property type="match status" value="1"/>
</dbReference>